<evidence type="ECO:0000313" key="3">
    <source>
        <dbReference type="Proteomes" id="UP000887159"/>
    </source>
</evidence>
<comment type="caution">
    <text evidence="2">The sequence shown here is derived from an EMBL/GenBank/DDBJ whole genome shotgun (WGS) entry which is preliminary data.</text>
</comment>
<keyword evidence="3" id="KW-1185">Reference proteome</keyword>
<feature type="compositionally biased region" description="Basic residues" evidence="1">
    <location>
        <begin position="1"/>
        <end position="18"/>
    </location>
</feature>
<feature type="compositionally biased region" description="Basic and acidic residues" evidence="1">
    <location>
        <begin position="19"/>
        <end position="32"/>
    </location>
</feature>
<dbReference type="AlphaFoldDB" id="A0A8X6RUV1"/>
<evidence type="ECO:0000313" key="2">
    <source>
        <dbReference type="EMBL" id="GFY02237.1"/>
    </source>
</evidence>
<proteinExistence type="predicted"/>
<evidence type="ECO:0000256" key="1">
    <source>
        <dbReference type="SAM" id="MobiDB-lite"/>
    </source>
</evidence>
<accession>A0A8X6RUV1</accession>
<reference evidence="2" key="1">
    <citation type="submission" date="2020-08" db="EMBL/GenBank/DDBJ databases">
        <title>Multicomponent nature underlies the extraordinary mechanical properties of spider dragline silk.</title>
        <authorList>
            <person name="Kono N."/>
            <person name="Nakamura H."/>
            <person name="Mori M."/>
            <person name="Yoshida Y."/>
            <person name="Ohtoshi R."/>
            <person name="Malay A.D."/>
            <person name="Moran D.A.P."/>
            <person name="Tomita M."/>
            <person name="Numata K."/>
            <person name="Arakawa K."/>
        </authorList>
    </citation>
    <scope>NUCLEOTIDE SEQUENCE</scope>
</reference>
<dbReference type="Proteomes" id="UP000887159">
    <property type="component" value="Unassembled WGS sequence"/>
</dbReference>
<organism evidence="2 3">
    <name type="scientific">Trichonephila clavipes</name>
    <name type="common">Golden silk orbweaver</name>
    <name type="synonym">Nephila clavipes</name>
    <dbReference type="NCBI Taxonomy" id="2585209"/>
    <lineage>
        <taxon>Eukaryota</taxon>
        <taxon>Metazoa</taxon>
        <taxon>Ecdysozoa</taxon>
        <taxon>Arthropoda</taxon>
        <taxon>Chelicerata</taxon>
        <taxon>Arachnida</taxon>
        <taxon>Araneae</taxon>
        <taxon>Araneomorphae</taxon>
        <taxon>Entelegynae</taxon>
        <taxon>Araneoidea</taxon>
        <taxon>Nephilidae</taxon>
        <taxon>Trichonephila</taxon>
    </lineage>
</organism>
<dbReference type="EMBL" id="BMAU01021232">
    <property type="protein sequence ID" value="GFY02237.1"/>
    <property type="molecule type" value="Genomic_DNA"/>
</dbReference>
<protein>
    <submittedName>
        <fullName evidence="2">Uncharacterized protein</fullName>
    </submittedName>
</protein>
<name>A0A8X6RUV1_TRICX</name>
<feature type="region of interest" description="Disordered" evidence="1">
    <location>
        <begin position="1"/>
        <end position="68"/>
    </location>
</feature>
<gene>
    <name evidence="2" type="ORF">TNCV_5100961</name>
</gene>
<sequence length="68" mass="7988">MWSRRKTLWSGREKKKRKSEMTRKRVENREGSLWHPGFVKPVFTKDSKPLGKRKRSLGHIGSVKPALT</sequence>